<dbReference type="Gene3D" id="3.40.50.1820">
    <property type="entry name" value="alpha/beta hydrolase"/>
    <property type="match status" value="1"/>
</dbReference>
<evidence type="ECO:0000259" key="2">
    <source>
        <dbReference type="SMART" id="SM00939"/>
    </source>
</evidence>
<dbReference type="InterPro" id="IPR008979">
    <property type="entry name" value="Galactose-bd-like_sf"/>
</dbReference>
<dbReference type="Gene3D" id="1.10.3020.10">
    <property type="entry name" value="alpha-amino acid ester hydrolase ( Helical cap domain)"/>
    <property type="match status" value="1"/>
</dbReference>
<organism evidence="3 4">
    <name type="scientific">Alkalibacillus flavidus</name>
    <dbReference type="NCBI Taxonomy" id="546021"/>
    <lineage>
        <taxon>Bacteria</taxon>
        <taxon>Bacillati</taxon>
        <taxon>Bacillota</taxon>
        <taxon>Bacilli</taxon>
        <taxon>Bacillales</taxon>
        <taxon>Bacillaceae</taxon>
        <taxon>Alkalibacillus</taxon>
    </lineage>
</organism>
<dbReference type="InterPro" id="IPR029058">
    <property type="entry name" value="AB_hydrolase_fold"/>
</dbReference>
<keyword evidence="4" id="KW-1185">Reference proteome</keyword>
<dbReference type="Pfam" id="PF02129">
    <property type="entry name" value="Peptidase_S15"/>
    <property type="match status" value="1"/>
</dbReference>
<reference evidence="3 4" key="1">
    <citation type="submission" date="2024-06" db="EMBL/GenBank/DDBJ databases">
        <title>Genomic Encyclopedia of Type Strains, Phase IV (KMG-IV): sequencing the most valuable type-strain genomes for metagenomic binning, comparative biology and taxonomic classification.</title>
        <authorList>
            <person name="Goeker M."/>
        </authorList>
    </citation>
    <scope>NUCLEOTIDE SEQUENCE [LARGE SCALE GENOMIC DNA]</scope>
    <source>
        <strain evidence="3 4">DSM 23520</strain>
    </source>
</reference>
<evidence type="ECO:0000256" key="1">
    <source>
        <dbReference type="ARBA" id="ARBA00022801"/>
    </source>
</evidence>
<name>A0ABV2KU96_9BACI</name>
<dbReference type="Proteomes" id="UP001549167">
    <property type="component" value="Unassembled WGS sequence"/>
</dbReference>
<gene>
    <name evidence="3" type="ORF">ABID56_001244</name>
</gene>
<dbReference type="PANTHER" id="PTHR43056:SF10">
    <property type="entry name" value="COCE_NOND FAMILY, PUTATIVE (AFU_ORTHOLOGUE AFUA_7G00600)-RELATED"/>
    <property type="match status" value="1"/>
</dbReference>
<evidence type="ECO:0000313" key="4">
    <source>
        <dbReference type="Proteomes" id="UP001549167"/>
    </source>
</evidence>
<dbReference type="InterPro" id="IPR050585">
    <property type="entry name" value="Xaa-Pro_dipeptidyl-ppase/CocE"/>
</dbReference>
<dbReference type="SUPFAM" id="SSF49785">
    <property type="entry name" value="Galactose-binding domain-like"/>
    <property type="match status" value="1"/>
</dbReference>
<dbReference type="InterPro" id="IPR005674">
    <property type="entry name" value="CocE/Ser_esterase"/>
</dbReference>
<dbReference type="InterPro" id="IPR000383">
    <property type="entry name" value="Xaa-Pro-like_dom"/>
</dbReference>
<dbReference type="RefSeq" id="WP_354219746.1">
    <property type="nucleotide sequence ID" value="NZ_JBEPMX010000005.1"/>
</dbReference>
<dbReference type="Gene3D" id="2.60.120.260">
    <property type="entry name" value="Galactose-binding domain-like"/>
    <property type="match status" value="1"/>
</dbReference>
<feature type="domain" description="Xaa-Pro dipeptidyl-peptidase C-terminal" evidence="2">
    <location>
        <begin position="315"/>
        <end position="555"/>
    </location>
</feature>
<comment type="caution">
    <text evidence="3">The sequence shown here is derived from an EMBL/GenBank/DDBJ whole genome shotgun (WGS) entry which is preliminary data.</text>
</comment>
<dbReference type="SMART" id="SM00939">
    <property type="entry name" value="PepX_C"/>
    <property type="match status" value="1"/>
</dbReference>
<keyword evidence="1 3" id="KW-0378">Hydrolase</keyword>
<dbReference type="PANTHER" id="PTHR43056">
    <property type="entry name" value="PEPTIDASE S9 PROLYL OLIGOPEPTIDASE"/>
    <property type="match status" value="1"/>
</dbReference>
<evidence type="ECO:0000313" key="3">
    <source>
        <dbReference type="EMBL" id="MET3683153.1"/>
    </source>
</evidence>
<dbReference type="NCBIfam" id="TIGR00976">
    <property type="entry name" value="CocE_NonD"/>
    <property type="match status" value="1"/>
</dbReference>
<protein>
    <submittedName>
        <fullName evidence="3">CocE/NonD family hydrolase</fullName>
    </submittedName>
</protein>
<proteinExistence type="predicted"/>
<dbReference type="Pfam" id="PF08530">
    <property type="entry name" value="PepX_C"/>
    <property type="match status" value="1"/>
</dbReference>
<dbReference type="InterPro" id="IPR013736">
    <property type="entry name" value="Xaa-Pro_dipept_C"/>
</dbReference>
<dbReference type="GO" id="GO:0016787">
    <property type="term" value="F:hydrolase activity"/>
    <property type="evidence" value="ECO:0007669"/>
    <property type="project" value="UniProtKB-KW"/>
</dbReference>
<dbReference type="SUPFAM" id="SSF53474">
    <property type="entry name" value="alpha/beta-Hydrolases"/>
    <property type="match status" value="1"/>
</dbReference>
<dbReference type="EMBL" id="JBEPMX010000005">
    <property type="protein sequence ID" value="MET3683153.1"/>
    <property type="molecule type" value="Genomic_DNA"/>
</dbReference>
<sequence length="560" mass="64109">MSEQVIIERDVPCELRDGTTLYANVYRPNQTGYYPILLTRLPYNKNLPNFSHRYIDPIRMALAGYVIIIQDVRGRFSSEGEFKPFQQELNDGYDSVEWAASLPYSNGDVGMFGLSYYGFTQMFAAMTQPPSLKAIFPAFTGHNINEEFSTRQGAVELGKLQTWILDSIAPDYLKRKQSTDAFKQTEQELVHDLDHILNWHQFAPYSEWPPIMKHPELQQLYTDYMNHDLIDETENKIDIRHVHVPGFHMAGWYDCFLNATINNYTETVKNNSDQKLIIGPWGHGVFTPYFGERYFGLKASGDNIAGVDDVTSLHLKWFDYWLKGKSSDAFDDNAPIHLFTMGRNEWRKEYEWPLARTQYQPLYLNADQTLAFEQPKESEGYSAYTYDPNHPVPTKGGPSLLIHGINTGPLDQREIEQRDDVLIYTTQPLDKPIEITGPIKAYIYASTDADDTDFTVKLTDVLPDGTSINITEGIVRAKHQYPDLKPGDVTLFEIDLWATSIEMLEGHQIRIQISSSNFPMYDVNPNTGESLKNTTETIKAQQTIFHSETSPSYVLLPIIE</sequence>
<accession>A0ABV2KU96</accession>